<dbReference type="PROSITE" id="PS50995">
    <property type="entry name" value="HTH_MARR_2"/>
    <property type="match status" value="1"/>
</dbReference>
<keyword evidence="1" id="KW-0805">Transcription regulation</keyword>
<evidence type="ECO:0000313" key="5">
    <source>
        <dbReference type="EMBL" id="SDT67601.1"/>
    </source>
</evidence>
<dbReference type="PANTHER" id="PTHR42756">
    <property type="entry name" value="TRANSCRIPTIONAL REGULATOR, MARR"/>
    <property type="match status" value="1"/>
</dbReference>
<keyword evidence="2 5" id="KW-0238">DNA-binding</keyword>
<evidence type="ECO:0000313" key="6">
    <source>
        <dbReference type="Proteomes" id="UP000199679"/>
    </source>
</evidence>
<evidence type="ECO:0000256" key="3">
    <source>
        <dbReference type="ARBA" id="ARBA00023163"/>
    </source>
</evidence>
<accession>A0A1H2CAY6</accession>
<protein>
    <submittedName>
        <fullName evidence="5">DNA-binding transcriptional regulator, MarR family</fullName>
    </submittedName>
</protein>
<dbReference type="InterPro" id="IPR000835">
    <property type="entry name" value="HTH_MarR-typ"/>
</dbReference>
<keyword evidence="6" id="KW-1185">Reference proteome</keyword>
<dbReference type="Pfam" id="PF01047">
    <property type="entry name" value="MarR"/>
    <property type="match status" value="1"/>
</dbReference>
<sequence length="149" mass="16789">MTQKNDLPVPPILVAQIGRLYNNMYKGCDKNFREHGFPLEMDQVPVLLSLYYTGGVSQQAICSNLRRDKASVNRTISFLVKNDMAIVIKDTVDKRKTCVKLTAKGESLAMQGDTIIEKYNTALAAGLTEVERKEFNKIMLKLIEIVDPH</sequence>
<dbReference type="InterPro" id="IPR036390">
    <property type="entry name" value="WH_DNA-bd_sf"/>
</dbReference>
<feature type="domain" description="HTH marR-type" evidence="4">
    <location>
        <begin position="1"/>
        <end position="144"/>
    </location>
</feature>
<dbReference type="InterPro" id="IPR036388">
    <property type="entry name" value="WH-like_DNA-bd_sf"/>
</dbReference>
<name>A0A1H2CAY6_MUCMA</name>
<evidence type="ECO:0000256" key="2">
    <source>
        <dbReference type="ARBA" id="ARBA00023125"/>
    </source>
</evidence>
<dbReference type="Gene3D" id="1.10.10.10">
    <property type="entry name" value="Winged helix-like DNA-binding domain superfamily/Winged helix DNA-binding domain"/>
    <property type="match status" value="1"/>
</dbReference>
<dbReference type="SUPFAM" id="SSF46785">
    <property type="entry name" value="Winged helix' DNA-binding domain"/>
    <property type="match status" value="1"/>
</dbReference>
<dbReference type="GO" id="GO:0003677">
    <property type="term" value="F:DNA binding"/>
    <property type="evidence" value="ECO:0007669"/>
    <property type="project" value="UniProtKB-KW"/>
</dbReference>
<reference evidence="5 6" key="1">
    <citation type="submission" date="2016-10" db="EMBL/GenBank/DDBJ databases">
        <authorList>
            <person name="de Groot N.N."/>
        </authorList>
    </citation>
    <scope>NUCLEOTIDE SEQUENCE [LARGE SCALE GENOMIC DNA]</scope>
    <source>
        <strain evidence="5 6">MP1X4</strain>
    </source>
</reference>
<dbReference type="PANTHER" id="PTHR42756:SF1">
    <property type="entry name" value="TRANSCRIPTIONAL REPRESSOR OF EMRAB OPERON"/>
    <property type="match status" value="1"/>
</dbReference>
<gene>
    <name evidence="5" type="ORF">SAMN05216490_4811</name>
</gene>
<dbReference type="OrthoDB" id="794835at2"/>
<dbReference type="STRING" id="652787.SAMN05216490_4811"/>
<dbReference type="Proteomes" id="UP000199679">
    <property type="component" value="Chromosome I"/>
</dbReference>
<organism evidence="5 6">
    <name type="scientific">Mucilaginibacter mallensis</name>
    <dbReference type="NCBI Taxonomy" id="652787"/>
    <lineage>
        <taxon>Bacteria</taxon>
        <taxon>Pseudomonadati</taxon>
        <taxon>Bacteroidota</taxon>
        <taxon>Sphingobacteriia</taxon>
        <taxon>Sphingobacteriales</taxon>
        <taxon>Sphingobacteriaceae</taxon>
        <taxon>Mucilaginibacter</taxon>
    </lineage>
</organism>
<evidence type="ECO:0000259" key="4">
    <source>
        <dbReference type="PROSITE" id="PS50995"/>
    </source>
</evidence>
<dbReference type="RefSeq" id="WP_091379334.1">
    <property type="nucleotide sequence ID" value="NZ_LT629740.1"/>
</dbReference>
<dbReference type="SMART" id="SM00347">
    <property type="entry name" value="HTH_MARR"/>
    <property type="match status" value="1"/>
</dbReference>
<keyword evidence="3" id="KW-0804">Transcription</keyword>
<evidence type="ECO:0000256" key="1">
    <source>
        <dbReference type="ARBA" id="ARBA00023015"/>
    </source>
</evidence>
<proteinExistence type="predicted"/>
<dbReference type="AlphaFoldDB" id="A0A1H2CAY6"/>
<dbReference type="EMBL" id="LT629740">
    <property type="protein sequence ID" value="SDT67601.1"/>
    <property type="molecule type" value="Genomic_DNA"/>
</dbReference>
<dbReference type="GO" id="GO:0003700">
    <property type="term" value="F:DNA-binding transcription factor activity"/>
    <property type="evidence" value="ECO:0007669"/>
    <property type="project" value="InterPro"/>
</dbReference>